<dbReference type="InterPro" id="IPR036188">
    <property type="entry name" value="FAD/NAD-bd_sf"/>
</dbReference>
<dbReference type="EMBL" id="JBHSUS010000001">
    <property type="protein sequence ID" value="MFC6439087.1"/>
    <property type="molecule type" value="Genomic_DNA"/>
</dbReference>
<protein>
    <submittedName>
        <fullName evidence="1">Tryptophan halogenase family protein</fullName>
        <ecNumber evidence="1">1.14.19.-</ecNumber>
    </submittedName>
</protein>
<evidence type="ECO:0000313" key="1">
    <source>
        <dbReference type="EMBL" id="MFC6439087.1"/>
    </source>
</evidence>
<dbReference type="EC" id="1.14.19.-" evidence="1"/>
<evidence type="ECO:0000313" key="2">
    <source>
        <dbReference type="Proteomes" id="UP001596364"/>
    </source>
</evidence>
<dbReference type="InterPro" id="IPR033856">
    <property type="entry name" value="Trp_halogen"/>
</dbReference>
<sequence>MKKSRVVIVGGGSAGWMTACYLNHVFGNNSQFEVTLIESADVPTIGVGEATVHTLRGFLEACDLSEGEFMVATDATLKHGILFKHWQIGDDPKDQYFHPFEDIAPIAPEGVINHWLNLKFKSATPPRFDRFMGVQGILAAAEKSPKLMHDSQYRAPVPYGYHLDAIKFAHFLRDVSVKRGVKHICDHVTDVNHQDGIIGSVRLASGQQVEGDLFIDCSGFRSILASALGATFISYSDKLFCDKAVTARVPQSDKFVPKPYTTATARRSGWTFDIDLQSRKGLGYVYSSQHLSEMEAEAEFRQVFGLGDEQGVNHFTTRVGRQDRAWVGNCVSIGLAQGFIEPLESTGLYFIEMSLRFLTDYLVLEDSDAARDKYNAVLNNLFDQTVDFIVLHYVLTKRHDTPFWQDIQTNMARSGDLNELLQLWKHKAPTDSDFLNAGLIFRATNYAAILYGMESLPQDLPTIVRHMGIEQSHEVLSKIQSVQKMAITSSPSHQEFLQKFLGAFS</sequence>
<dbReference type="Gene3D" id="3.50.50.60">
    <property type="entry name" value="FAD/NAD(P)-binding domain"/>
    <property type="match status" value="1"/>
</dbReference>
<proteinExistence type="predicted"/>
<dbReference type="InterPro" id="IPR006905">
    <property type="entry name" value="Flavin_halogenase"/>
</dbReference>
<keyword evidence="2" id="KW-1185">Reference proteome</keyword>
<dbReference type="RefSeq" id="WP_131259187.1">
    <property type="nucleotide sequence ID" value="NZ_JBHSUS010000001.1"/>
</dbReference>
<name>A0ABW1XFR7_9ALTE</name>
<reference evidence="2" key="1">
    <citation type="journal article" date="2019" name="Int. J. Syst. Evol. Microbiol.">
        <title>The Global Catalogue of Microorganisms (GCM) 10K type strain sequencing project: providing services to taxonomists for standard genome sequencing and annotation.</title>
        <authorList>
            <consortium name="The Broad Institute Genomics Platform"/>
            <consortium name="The Broad Institute Genome Sequencing Center for Infectious Disease"/>
            <person name="Wu L."/>
            <person name="Ma J."/>
        </authorList>
    </citation>
    <scope>NUCLEOTIDE SEQUENCE [LARGE SCALE GENOMIC DNA]</scope>
    <source>
        <strain evidence="2">CGMCC 1.16031</strain>
    </source>
</reference>
<dbReference type="PROSITE" id="PS51257">
    <property type="entry name" value="PROKAR_LIPOPROTEIN"/>
    <property type="match status" value="1"/>
</dbReference>
<organism evidence="1 2">
    <name type="scientific">Pseudobowmanella zhangzhouensis</name>
    <dbReference type="NCBI Taxonomy" id="1537679"/>
    <lineage>
        <taxon>Bacteria</taxon>
        <taxon>Pseudomonadati</taxon>
        <taxon>Pseudomonadota</taxon>
        <taxon>Gammaproteobacteria</taxon>
        <taxon>Alteromonadales</taxon>
        <taxon>Alteromonadaceae</taxon>
    </lineage>
</organism>
<comment type="caution">
    <text evidence="1">The sequence shown here is derived from an EMBL/GenBank/DDBJ whole genome shotgun (WGS) entry which is preliminary data.</text>
</comment>
<dbReference type="PIRSF" id="PIRSF011396">
    <property type="entry name" value="Trp_halogenase"/>
    <property type="match status" value="1"/>
</dbReference>
<dbReference type="InterPro" id="IPR050816">
    <property type="entry name" value="Flavin-dep_Halogenase_NPB"/>
</dbReference>
<dbReference type="PANTHER" id="PTHR43747:SF4">
    <property type="entry name" value="FLAVIN-DEPENDENT TRYPTOPHAN HALOGENASE"/>
    <property type="match status" value="1"/>
</dbReference>
<keyword evidence="1" id="KW-0560">Oxidoreductase</keyword>
<dbReference type="SUPFAM" id="SSF51905">
    <property type="entry name" value="FAD/NAD(P)-binding domain"/>
    <property type="match status" value="1"/>
</dbReference>
<dbReference type="PANTHER" id="PTHR43747">
    <property type="entry name" value="FAD-BINDING PROTEIN"/>
    <property type="match status" value="1"/>
</dbReference>
<accession>A0ABW1XFR7</accession>
<dbReference type="Pfam" id="PF04820">
    <property type="entry name" value="Trp_halogenase"/>
    <property type="match status" value="1"/>
</dbReference>
<dbReference type="GO" id="GO:0016491">
    <property type="term" value="F:oxidoreductase activity"/>
    <property type="evidence" value="ECO:0007669"/>
    <property type="project" value="UniProtKB-KW"/>
</dbReference>
<dbReference type="Proteomes" id="UP001596364">
    <property type="component" value="Unassembled WGS sequence"/>
</dbReference>
<gene>
    <name evidence="1" type="ORF">ACFP85_02825</name>
</gene>